<comment type="caution">
    <text evidence="2">The sequence shown here is derived from an EMBL/GenBank/DDBJ whole genome shotgun (WGS) entry which is preliminary data.</text>
</comment>
<reference evidence="2" key="2">
    <citation type="submission" date="2023-05" db="EMBL/GenBank/DDBJ databases">
        <authorList>
            <consortium name="Lawrence Berkeley National Laboratory"/>
            <person name="Steindorff A."/>
            <person name="Hensen N."/>
            <person name="Bonometti L."/>
            <person name="Westerberg I."/>
            <person name="Brannstrom I.O."/>
            <person name="Guillou S."/>
            <person name="Cros-Aarteil S."/>
            <person name="Calhoun S."/>
            <person name="Haridas S."/>
            <person name="Kuo A."/>
            <person name="Mondo S."/>
            <person name="Pangilinan J."/>
            <person name="Riley R."/>
            <person name="Labutti K."/>
            <person name="Andreopoulos B."/>
            <person name="Lipzen A."/>
            <person name="Chen C."/>
            <person name="Yanf M."/>
            <person name="Daum C."/>
            <person name="Ng V."/>
            <person name="Clum A."/>
            <person name="Ohm R."/>
            <person name="Martin F."/>
            <person name="Silar P."/>
            <person name="Natvig D."/>
            <person name="Lalanne C."/>
            <person name="Gautier V."/>
            <person name="Ament-Velasquez S.L."/>
            <person name="Kruys A."/>
            <person name="Hutchinson M.I."/>
            <person name="Powell A.J."/>
            <person name="Barry K."/>
            <person name="Miller A.N."/>
            <person name="Grigoriev I.V."/>
            <person name="Debuchy R."/>
            <person name="Gladieux P."/>
            <person name="Thoren M.H."/>
            <person name="Johannesson H."/>
        </authorList>
    </citation>
    <scope>NUCLEOTIDE SEQUENCE</scope>
    <source>
        <strain evidence="2">CBS 757.83</strain>
    </source>
</reference>
<dbReference type="AlphaFoldDB" id="A0AAN6QET9"/>
<feature type="region of interest" description="Disordered" evidence="1">
    <location>
        <begin position="45"/>
        <end position="72"/>
    </location>
</feature>
<feature type="compositionally biased region" description="Polar residues" evidence="1">
    <location>
        <begin position="46"/>
        <end position="62"/>
    </location>
</feature>
<organism evidence="2 3">
    <name type="scientific">Parathielavia hyrcaniae</name>
    <dbReference type="NCBI Taxonomy" id="113614"/>
    <lineage>
        <taxon>Eukaryota</taxon>
        <taxon>Fungi</taxon>
        <taxon>Dikarya</taxon>
        <taxon>Ascomycota</taxon>
        <taxon>Pezizomycotina</taxon>
        <taxon>Sordariomycetes</taxon>
        <taxon>Sordariomycetidae</taxon>
        <taxon>Sordariales</taxon>
        <taxon>Chaetomiaceae</taxon>
        <taxon>Parathielavia</taxon>
    </lineage>
</organism>
<name>A0AAN6QET9_9PEZI</name>
<gene>
    <name evidence="2" type="ORF">N658DRAFT_492418</name>
</gene>
<proteinExistence type="predicted"/>
<dbReference type="EMBL" id="MU863625">
    <property type="protein sequence ID" value="KAK4105907.1"/>
    <property type="molecule type" value="Genomic_DNA"/>
</dbReference>
<protein>
    <submittedName>
        <fullName evidence="2">Uncharacterized protein</fullName>
    </submittedName>
</protein>
<reference evidence="2" key="1">
    <citation type="journal article" date="2023" name="Mol. Phylogenet. Evol.">
        <title>Genome-scale phylogeny and comparative genomics of the fungal order Sordariales.</title>
        <authorList>
            <person name="Hensen N."/>
            <person name="Bonometti L."/>
            <person name="Westerberg I."/>
            <person name="Brannstrom I.O."/>
            <person name="Guillou S."/>
            <person name="Cros-Aarteil S."/>
            <person name="Calhoun S."/>
            <person name="Haridas S."/>
            <person name="Kuo A."/>
            <person name="Mondo S."/>
            <person name="Pangilinan J."/>
            <person name="Riley R."/>
            <person name="LaButti K."/>
            <person name="Andreopoulos B."/>
            <person name="Lipzen A."/>
            <person name="Chen C."/>
            <person name="Yan M."/>
            <person name="Daum C."/>
            <person name="Ng V."/>
            <person name="Clum A."/>
            <person name="Steindorff A."/>
            <person name="Ohm R.A."/>
            <person name="Martin F."/>
            <person name="Silar P."/>
            <person name="Natvig D.O."/>
            <person name="Lalanne C."/>
            <person name="Gautier V."/>
            <person name="Ament-Velasquez S.L."/>
            <person name="Kruys A."/>
            <person name="Hutchinson M.I."/>
            <person name="Powell A.J."/>
            <person name="Barry K."/>
            <person name="Miller A.N."/>
            <person name="Grigoriev I.V."/>
            <person name="Debuchy R."/>
            <person name="Gladieux P."/>
            <person name="Hiltunen Thoren M."/>
            <person name="Johannesson H."/>
        </authorList>
    </citation>
    <scope>NUCLEOTIDE SEQUENCE</scope>
    <source>
        <strain evidence="2">CBS 757.83</strain>
    </source>
</reference>
<evidence type="ECO:0000256" key="1">
    <source>
        <dbReference type="SAM" id="MobiDB-lite"/>
    </source>
</evidence>
<accession>A0AAN6QET9</accession>
<sequence>MARNLDLHCLHLFPACYSLPLPHPDGEVSPLQYVANQWYQRVRQPGQGNRSPISLGCSQSQPPTNPVVVEAL</sequence>
<dbReference type="Proteomes" id="UP001305647">
    <property type="component" value="Unassembled WGS sequence"/>
</dbReference>
<keyword evidence="3" id="KW-1185">Reference proteome</keyword>
<evidence type="ECO:0000313" key="2">
    <source>
        <dbReference type="EMBL" id="KAK4105907.1"/>
    </source>
</evidence>
<evidence type="ECO:0000313" key="3">
    <source>
        <dbReference type="Proteomes" id="UP001305647"/>
    </source>
</evidence>